<evidence type="ECO:0000256" key="4">
    <source>
        <dbReference type="ARBA" id="ARBA00022825"/>
    </source>
</evidence>
<dbReference type="InterPro" id="IPR023828">
    <property type="entry name" value="Peptidase_S8_Ser-AS"/>
</dbReference>
<dbReference type="GO" id="GO:0004252">
    <property type="term" value="F:serine-type endopeptidase activity"/>
    <property type="evidence" value="ECO:0007669"/>
    <property type="project" value="UniProtKB-UniRule"/>
</dbReference>
<comment type="similarity">
    <text evidence="1 6">Belongs to the peptidase S8 family.</text>
</comment>
<protein>
    <submittedName>
        <fullName evidence="8">Subtilisin family serine protease</fullName>
    </submittedName>
</protein>
<dbReference type="RefSeq" id="WP_185082024.1">
    <property type="nucleotide sequence ID" value="NZ_JACHJB010000001.1"/>
</dbReference>
<dbReference type="PROSITE" id="PS51892">
    <property type="entry name" value="SUBTILASE"/>
    <property type="match status" value="1"/>
</dbReference>
<feature type="domain" description="Peptidase S8/S53" evidence="7">
    <location>
        <begin position="191"/>
        <end position="440"/>
    </location>
</feature>
<dbReference type="PROSITE" id="PS00137">
    <property type="entry name" value="SUBTILASE_HIS"/>
    <property type="match status" value="1"/>
</dbReference>
<evidence type="ECO:0000256" key="5">
    <source>
        <dbReference type="PIRSR" id="PIRSR615500-1"/>
    </source>
</evidence>
<dbReference type="AlphaFoldDB" id="A0A7X0BW28"/>
<dbReference type="GO" id="GO:0006508">
    <property type="term" value="P:proteolysis"/>
    <property type="evidence" value="ECO:0007669"/>
    <property type="project" value="UniProtKB-KW"/>
</dbReference>
<dbReference type="SUPFAM" id="SSF52743">
    <property type="entry name" value="Subtilisin-like"/>
    <property type="match status" value="1"/>
</dbReference>
<dbReference type="Pfam" id="PF00082">
    <property type="entry name" value="Peptidase_S8"/>
    <property type="match status" value="1"/>
</dbReference>
<accession>A0A7X0BW28</accession>
<dbReference type="PANTHER" id="PTHR43806">
    <property type="entry name" value="PEPTIDASE S8"/>
    <property type="match status" value="1"/>
</dbReference>
<dbReference type="PANTHER" id="PTHR43806:SF11">
    <property type="entry name" value="CEREVISIN-RELATED"/>
    <property type="match status" value="1"/>
</dbReference>
<feature type="active site" description="Charge relay system" evidence="5 6">
    <location>
        <position position="393"/>
    </location>
</feature>
<evidence type="ECO:0000313" key="9">
    <source>
        <dbReference type="Proteomes" id="UP000583800"/>
    </source>
</evidence>
<organism evidence="8 9">
    <name type="scientific">Nonomuraea muscovyensis</name>
    <dbReference type="NCBI Taxonomy" id="1124761"/>
    <lineage>
        <taxon>Bacteria</taxon>
        <taxon>Bacillati</taxon>
        <taxon>Actinomycetota</taxon>
        <taxon>Actinomycetes</taxon>
        <taxon>Streptosporangiales</taxon>
        <taxon>Streptosporangiaceae</taxon>
        <taxon>Nonomuraea</taxon>
    </lineage>
</organism>
<dbReference type="InterPro" id="IPR000209">
    <property type="entry name" value="Peptidase_S8/S53_dom"/>
</dbReference>
<evidence type="ECO:0000313" key="8">
    <source>
        <dbReference type="EMBL" id="MBB6343807.1"/>
    </source>
</evidence>
<evidence type="ECO:0000256" key="1">
    <source>
        <dbReference type="ARBA" id="ARBA00011073"/>
    </source>
</evidence>
<sequence>MSLGGILASALLAGTITVAPPPLDRPAPAAPAGAVTLITGDRVVVTGGGVRVEPGPGRPAGFARQVIGGHLHVIPFDARPLLAQGVLDPRLFDVTQLLQWRYGDAHRPDIPMIVQSVDVPGARRLAGLGMATLRIPKKSTAQTWRDLTGGGTRALTAGKAKLWLDGLRPWTLDKSAKQIGATEAWKQGMTGEGVTVAVLDSGYDPDHPDLKGVVAHERNFSDEPDIRDTVGHGTNVASIVAGAGAQYRGIAPGARLAIGKVGGRFGATDSSILAGMEWAATEVKAKVVNVSLGSPDTPQLDPVEQAVNTLSERTGTLFVVSAGNTGRAPVLSPGSADAALTVGAVGGDDRVAGFSSRGPREGDHAIKPDVTAPGVDVMTAETGGAHAPFSGTSAAAPHVAGAAAIMAQRHPTWTGRQLKAALMGSAVPTPDATPYEQGAGRIDLVRALARQVVAEPAGVWAAFPWEGKGERLSTGTITYTNSGDAPVALDLSTQGAEVLKLSSQRLDVPANGTASVTLTIDATGKAPGDHVGVVAAATAQGEIRTLAGAYVEPESYDVTITAVGRDTDEPGAYAQLYDPKTGAVRTPVFQGGTARMRLPEGRWNLYAEINEPASVTVTHTAVRVDDGDQRITLDARQGRPARFTVDDPTATPRNVTDFTVGLGPWSFGWREYADPSKEFYAVPTREAGLRYHLRSVWDSTTGALYDLVDHRAGGFPADMGQRAERAELAKVEATFLASGVAAQGQPYFTPRFGEEPGNEIYATLPQAVAVPGTVTYYRTPGLTWASAWVTDTSDVRDSGKVMKRGRTTEVWNAAVTGPSFAEPNGTRTGDELSFDPGRLFADGVEGRTGVDDAATGTATLARDGQTIAETALAGCLFQPCALTAALPPQRAEYTLTTSMRRQVPHTALSSSVESVWTFSSARTPKTKPLPLIAVRYAPAGLDAFNRARPGTVTKVPVRIERNPGASQAKVASLRLEMSTDDGASWLPLPSVPTASGWTAVVPNPRTPGFVSLRGTATDTSGTTVKQTVIRAYAVG</sequence>
<evidence type="ECO:0000256" key="6">
    <source>
        <dbReference type="PROSITE-ProRule" id="PRU01240"/>
    </source>
</evidence>
<dbReference type="InterPro" id="IPR050131">
    <property type="entry name" value="Peptidase_S8_subtilisin-like"/>
</dbReference>
<keyword evidence="9" id="KW-1185">Reference proteome</keyword>
<feature type="active site" description="Charge relay system" evidence="5 6">
    <location>
        <position position="232"/>
    </location>
</feature>
<evidence type="ECO:0000256" key="2">
    <source>
        <dbReference type="ARBA" id="ARBA00022670"/>
    </source>
</evidence>
<keyword evidence="2 6" id="KW-0645">Protease</keyword>
<dbReference type="InterPro" id="IPR036852">
    <property type="entry name" value="Peptidase_S8/S53_dom_sf"/>
</dbReference>
<feature type="active site" description="Charge relay system" evidence="5 6">
    <location>
        <position position="200"/>
    </location>
</feature>
<reference evidence="8 9" key="1">
    <citation type="submission" date="2020-08" db="EMBL/GenBank/DDBJ databases">
        <title>Sequencing the genomes of 1000 actinobacteria strains.</title>
        <authorList>
            <person name="Klenk H.-P."/>
        </authorList>
    </citation>
    <scope>NUCLEOTIDE SEQUENCE [LARGE SCALE GENOMIC DNA]</scope>
    <source>
        <strain evidence="8 9">DSM 45913</strain>
    </source>
</reference>
<name>A0A7X0BW28_9ACTN</name>
<evidence type="ECO:0000259" key="7">
    <source>
        <dbReference type="Pfam" id="PF00082"/>
    </source>
</evidence>
<comment type="caution">
    <text evidence="8">The sequence shown here is derived from an EMBL/GenBank/DDBJ whole genome shotgun (WGS) entry which is preliminary data.</text>
</comment>
<dbReference type="InterPro" id="IPR015500">
    <property type="entry name" value="Peptidase_S8_subtilisin-rel"/>
</dbReference>
<dbReference type="PROSITE" id="PS00138">
    <property type="entry name" value="SUBTILASE_SER"/>
    <property type="match status" value="1"/>
</dbReference>
<evidence type="ECO:0000256" key="3">
    <source>
        <dbReference type="ARBA" id="ARBA00022801"/>
    </source>
</evidence>
<proteinExistence type="inferred from homology"/>
<gene>
    <name evidence="8" type="ORF">FHU36_000316</name>
</gene>
<keyword evidence="4 6" id="KW-0720">Serine protease</keyword>
<dbReference type="InterPro" id="IPR022398">
    <property type="entry name" value="Peptidase_S8_His-AS"/>
</dbReference>
<dbReference type="EMBL" id="JACHJB010000001">
    <property type="protein sequence ID" value="MBB6343807.1"/>
    <property type="molecule type" value="Genomic_DNA"/>
</dbReference>
<dbReference type="Proteomes" id="UP000583800">
    <property type="component" value="Unassembled WGS sequence"/>
</dbReference>
<dbReference type="PRINTS" id="PR00723">
    <property type="entry name" value="SUBTILISIN"/>
</dbReference>
<dbReference type="Gene3D" id="3.40.50.200">
    <property type="entry name" value="Peptidase S8/S53 domain"/>
    <property type="match status" value="1"/>
</dbReference>
<keyword evidence="3 6" id="KW-0378">Hydrolase</keyword>